<keyword evidence="1" id="KW-1133">Transmembrane helix</keyword>
<evidence type="ECO:0008006" key="4">
    <source>
        <dbReference type="Google" id="ProtNLM"/>
    </source>
</evidence>
<comment type="caution">
    <text evidence="2">The sequence shown here is derived from an EMBL/GenBank/DDBJ whole genome shotgun (WGS) entry which is preliminary data.</text>
</comment>
<evidence type="ECO:0000313" key="2">
    <source>
        <dbReference type="EMBL" id="MBU9766406.1"/>
    </source>
</evidence>
<dbReference type="EMBL" id="VOMB01000023">
    <property type="protein sequence ID" value="MBU9766406.1"/>
    <property type="molecule type" value="Genomic_DNA"/>
</dbReference>
<gene>
    <name evidence="2" type="ORF">FR943_21495</name>
</gene>
<proteinExistence type="predicted"/>
<name>A0ABS6KS09_9MYCO</name>
<feature type="transmembrane region" description="Helical" evidence="1">
    <location>
        <begin position="123"/>
        <end position="139"/>
    </location>
</feature>
<organism evidence="2 3">
    <name type="scientific">[Mycobacterium] fortunisiensis</name>
    <dbReference type="NCBI Taxonomy" id="2600579"/>
    <lineage>
        <taxon>Bacteria</taxon>
        <taxon>Bacillati</taxon>
        <taxon>Actinomycetota</taxon>
        <taxon>Actinomycetes</taxon>
        <taxon>Mycobacteriales</taxon>
        <taxon>Mycobacteriaceae</taxon>
        <taxon>Mycolicibacterium</taxon>
    </lineage>
</organism>
<dbReference type="RefSeq" id="WP_217160261.1">
    <property type="nucleotide sequence ID" value="NZ_VOMB01000023.1"/>
</dbReference>
<keyword evidence="1" id="KW-0472">Membrane</keyword>
<protein>
    <recommendedName>
        <fullName evidence="4">Integral membrane protein</fullName>
    </recommendedName>
</protein>
<accession>A0ABS6KS09</accession>
<keyword evidence="1" id="KW-0812">Transmembrane</keyword>
<sequence>MTAIVTRSPVPDTDVDVAAGTAPHDSLLRFALRADATLCAAVGLLAAMTADQLARIAGLSATAGWFAGATLVGYGALLYVLAAASHVRRLGLSVLTGNVVFAVVAVVAILAGWSPLTGAGDDLVLAFVGATAVLAWLQYRGVRRLA</sequence>
<evidence type="ECO:0000313" key="3">
    <source>
        <dbReference type="Proteomes" id="UP000812982"/>
    </source>
</evidence>
<reference evidence="2 3" key="1">
    <citation type="journal article" date="2021" name="Sci. Rep.">
        <title>Phenotypic and genomic hallmarks of a novel, potentially pathogenic rapidly growing Mycobacterium species related to the Mycobacterium fortuitum complex.</title>
        <authorList>
            <person name="Gharbi R."/>
            <person name="Khanna V."/>
            <person name="Frigui W."/>
            <person name="Mhenni B."/>
            <person name="Brosch R."/>
            <person name="Mardassi H."/>
        </authorList>
    </citation>
    <scope>NUCLEOTIDE SEQUENCE [LARGE SCALE GENOMIC DNA]</scope>
    <source>
        <strain evidence="2 3">TNTM28</strain>
    </source>
</reference>
<dbReference type="Proteomes" id="UP000812982">
    <property type="component" value="Unassembled WGS sequence"/>
</dbReference>
<feature type="transmembrane region" description="Helical" evidence="1">
    <location>
        <begin position="62"/>
        <end position="83"/>
    </location>
</feature>
<evidence type="ECO:0000256" key="1">
    <source>
        <dbReference type="SAM" id="Phobius"/>
    </source>
</evidence>
<keyword evidence="3" id="KW-1185">Reference proteome</keyword>
<feature type="transmembrane region" description="Helical" evidence="1">
    <location>
        <begin position="90"/>
        <end position="111"/>
    </location>
</feature>